<evidence type="ECO:0000313" key="2">
    <source>
        <dbReference type="Proteomes" id="UP000320948"/>
    </source>
</evidence>
<sequence length="115" mass="13012">MPYAPNFDRADLIDALSACPVAQIPDRVLRHAFGNMRELLLCSLCESDRHLHPQLLQGFLGLYAGVSLYLELCRTAYAAKTIDHCLEVFARAHLYHAAEPTRSQRYYTTMALLTD</sequence>
<dbReference type="AlphaFoldDB" id="A0A6N4R2V9"/>
<proteinExistence type="predicted"/>
<name>A0A6N4R2V9_BLAVI</name>
<reference evidence="1 2" key="1">
    <citation type="journal article" date="2017" name="Nat. Commun.">
        <title>In situ click chemistry generation of cyclooxygenase-2 inhibitors.</title>
        <authorList>
            <person name="Bhardwaj A."/>
            <person name="Kaur J."/>
            <person name="Wuest M."/>
            <person name="Wuest F."/>
        </authorList>
    </citation>
    <scope>NUCLEOTIDE SEQUENCE [LARGE SCALE GENOMIC DNA]</scope>
    <source>
        <strain evidence="1">S2_018_000_R2_106</strain>
    </source>
</reference>
<accession>A0A6N4R2V9</accession>
<dbReference type="Proteomes" id="UP000320948">
    <property type="component" value="Unassembled WGS sequence"/>
</dbReference>
<evidence type="ECO:0000313" key="1">
    <source>
        <dbReference type="EMBL" id="TKW61220.1"/>
    </source>
</evidence>
<comment type="caution">
    <text evidence="1">The sequence shown here is derived from an EMBL/GenBank/DDBJ whole genome shotgun (WGS) entry which is preliminary data.</text>
</comment>
<organism evidence="1 2">
    <name type="scientific">Blastochloris viridis</name>
    <name type="common">Rhodopseudomonas viridis</name>
    <dbReference type="NCBI Taxonomy" id="1079"/>
    <lineage>
        <taxon>Bacteria</taxon>
        <taxon>Pseudomonadati</taxon>
        <taxon>Pseudomonadota</taxon>
        <taxon>Alphaproteobacteria</taxon>
        <taxon>Hyphomicrobiales</taxon>
        <taxon>Blastochloridaceae</taxon>
        <taxon>Blastochloris</taxon>
    </lineage>
</organism>
<protein>
    <submittedName>
        <fullName evidence="1">Uncharacterized protein</fullName>
    </submittedName>
</protein>
<dbReference type="EMBL" id="VAFM01000001">
    <property type="protein sequence ID" value="TKW61220.1"/>
    <property type="molecule type" value="Genomic_DNA"/>
</dbReference>
<gene>
    <name evidence="1" type="ORF">DI628_00915</name>
</gene>